<evidence type="ECO:0000256" key="1">
    <source>
        <dbReference type="PROSITE-ProRule" id="PRU00409"/>
    </source>
</evidence>
<keyword evidence="1" id="KW-0067">ATP-binding</keyword>
<evidence type="ECO:0000313" key="4">
    <source>
        <dbReference type="Proteomes" id="UP000829194"/>
    </source>
</evidence>
<name>A0ABY3XGJ7_9GAMM</name>
<dbReference type="EMBL" id="CP093547">
    <property type="protein sequence ID" value="UNP30746.1"/>
    <property type="molecule type" value="Genomic_DNA"/>
</dbReference>
<dbReference type="SUPFAM" id="SSF56059">
    <property type="entry name" value="Glutathione synthetase ATP-binding domain-like"/>
    <property type="match status" value="1"/>
</dbReference>
<evidence type="ECO:0000313" key="3">
    <source>
        <dbReference type="EMBL" id="UNP30746.1"/>
    </source>
</evidence>
<dbReference type="Gene3D" id="3.30.470.20">
    <property type="entry name" value="ATP-grasp fold, B domain"/>
    <property type="match status" value="1"/>
</dbReference>
<gene>
    <name evidence="3" type="ORF">MOV92_05685</name>
</gene>
<dbReference type="RefSeq" id="WP_057941940.1">
    <property type="nucleotide sequence ID" value="NZ_CP011131.1"/>
</dbReference>
<protein>
    <submittedName>
        <fullName evidence="3">ATP-grasp domain-containing protein</fullName>
    </submittedName>
</protein>
<evidence type="ECO:0000259" key="2">
    <source>
        <dbReference type="PROSITE" id="PS50975"/>
    </source>
</evidence>
<dbReference type="PROSITE" id="PS50975">
    <property type="entry name" value="ATP_GRASP"/>
    <property type="match status" value="1"/>
</dbReference>
<dbReference type="Gene3D" id="3.40.50.20">
    <property type="match status" value="1"/>
</dbReference>
<accession>A0ABY3XGJ7</accession>
<reference evidence="3 4" key="1">
    <citation type="submission" date="2022-03" db="EMBL/GenBank/DDBJ databases">
        <title>Complete genome sequence of Lysobacter capsici VKM B-2533 and Lysobacter gummosus 10.1.1, promising sources of lytic agents.</title>
        <authorList>
            <person name="Tarlachkov S.V."/>
            <person name="Kudryakova I.V."/>
            <person name="Afoshin A.S."/>
            <person name="Leontyevskaya E.A."/>
            <person name="Leontyevskaya N.V."/>
        </authorList>
    </citation>
    <scope>NUCLEOTIDE SEQUENCE [LARGE SCALE GENOMIC DNA]</scope>
    <source>
        <strain evidence="3 4">10.1.1</strain>
    </source>
</reference>
<sequence>MAKVLILGPRAPAALELARHFDRAAWTAHVADSVSCRLSAWSRSVRRAHRLPPPRSQPAGFVAALSRIVADERIDLLVPTCEEVFALSRYRSALPQSLRVLVDDFDKLKALHSKRRFLELARDCGANVPDSLAVANLHEARNWADGWPLVLKPEYSRFGVHVRLYPHGMPKDAPPLGLAQTWIAQRFHVGTELCSYSIADRGRLLAHCVYRPAYRISRSSSFYFEPTPNTTIRRFVERFVRQIDFTGQISFDWIIGDDGSATVLECNPRAISGVHLFAPGDGLPAALMGESTACIEPSAPRPKMLAGVMLSAGFAQALRRGSVKQWWHDYRRADDVLSLPGDRLPPLGGLVDVGAFARIALTRGCSLREAATWDIEWDGEDLPDL</sequence>
<dbReference type="InterPro" id="IPR011761">
    <property type="entry name" value="ATP-grasp"/>
</dbReference>
<keyword evidence="1" id="KW-0547">Nucleotide-binding</keyword>
<dbReference type="Proteomes" id="UP000829194">
    <property type="component" value="Chromosome"/>
</dbReference>
<proteinExistence type="predicted"/>
<keyword evidence="4" id="KW-1185">Reference proteome</keyword>
<feature type="domain" description="ATP-grasp" evidence="2">
    <location>
        <begin position="118"/>
        <end position="292"/>
    </location>
</feature>
<organism evidence="3 4">
    <name type="scientific">Lysobacter gummosus</name>
    <dbReference type="NCBI Taxonomy" id="262324"/>
    <lineage>
        <taxon>Bacteria</taxon>
        <taxon>Pseudomonadati</taxon>
        <taxon>Pseudomonadota</taxon>
        <taxon>Gammaproteobacteria</taxon>
        <taxon>Lysobacterales</taxon>
        <taxon>Lysobacteraceae</taxon>
        <taxon>Lysobacter</taxon>
    </lineage>
</organism>